<dbReference type="Pfam" id="PF00171">
    <property type="entry name" value="Aldedh"/>
    <property type="match status" value="1"/>
</dbReference>
<accession>A0ABV6GVI9</accession>
<keyword evidence="4" id="KW-1185">Reference proteome</keyword>
<dbReference type="SUPFAM" id="SSF53720">
    <property type="entry name" value="ALDH-like"/>
    <property type="match status" value="1"/>
</dbReference>
<evidence type="ECO:0000256" key="1">
    <source>
        <dbReference type="ARBA" id="ARBA00023002"/>
    </source>
</evidence>
<evidence type="ECO:0000259" key="2">
    <source>
        <dbReference type="Pfam" id="PF00171"/>
    </source>
</evidence>
<dbReference type="InterPro" id="IPR016162">
    <property type="entry name" value="Ald_DH_N"/>
</dbReference>
<feature type="domain" description="Aldehyde dehydrogenase" evidence="2">
    <location>
        <begin position="8"/>
        <end position="75"/>
    </location>
</feature>
<dbReference type="EMBL" id="JBHLVN010000090">
    <property type="protein sequence ID" value="MFC0298522.1"/>
    <property type="molecule type" value="Genomic_DNA"/>
</dbReference>
<evidence type="ECO:0000313" key="3">
    <source>
        <dbReference type="EMBL" id="MFC0298522.1"/>
    </source>
</evidence>
<dbReference type="Gene3D" id="3.40.605.10">
    <property type="entry name" value="Aldehyde Dehydrogenase, Chain A, domain 1"/>
    <property type="match status" value="1"/>
</dbReference>
<organism evidence="3 4">
    <name type="scientific">Geobacillus jurassicus</name>
    <dbReference type="NCBI Taxonomy" id="235932"/>
    <lineage>
        <taxon>Bacteria</taxon>
        <taxon>Bacillati</taxon>
        <taxon>Bacillota</taxon>
        <taxon>Bacilli</taxon>
        <taxon>Bacillales</taxon>
        <taxon>Anoxybacillaceae</taxon>
        <taxon>Geobacillus</taxon>
    </lineage>
</organism>
<reference evidence="3 4" key="1">
    <citation type="submission" date="2024-09" db="EMBL/GenBank/DDBJ databases">
        <authorList>
            <person name="Sun Q."/>
            <person name="Mori K."/>
        </authorList>
    </citation>
    <scope>NUCLEOTIDE SEQUENCE [LARGE SCALE GENOMIC DNA]</scope>
    <source>
        <strain evidence="3 4">CCM 7224</strain>
    </source>
</reference>
<keyword evidence="1" id="KW-0560">Oxidoreductase</keyword>
<dbReference type="Proteomes" id="UP001589785">
    <property type="component" value="Unassembled WGS sequence"/>
</dbReference>
<dbReference type="RefSeq" id="WP_066232430.1">
    <property type="nucleotide sequence ID" value="NZ_JBHLVN010000090.1"/>
</dbReference>
<proteinExistence type="predicted"/>
<dbReference type="InterPro" id="IPR015590">
    <property type="entry name" value="Aldehyde_DH_dom"/>
</dbReference>
<dbReference type="InterPro" id="IPR016161">
    <property type="entry name" value="Ald_DH/histidinol_DH"/>
</dbReference>
<name>A0ABV6GVI9_9BACL</name>
<protein>
    <submittedName>
        <fullName evidence="3">Aldehyde dehydrogenase family protein</fullName>
    </submittedName>
</protein>
<sequence length="112" mass="12620">MVYINGKWSKGQGKTRAIINPANEEIMIEINEASQSQTVEAIQAAHHAFQYTDWPSNPSMRIAALRQLADLLENSSTCRRLHHADVSFIGSCLFWVDEMDKTNIGKHEYDGA</sequence>
<comment type="caution">
    <text evidence="3">The sequence shown here is derived from an EMBL/GenBank/DDBJ whole genome shotgun (WGS) entry which is preliminary data.</text>
</comment>
<gene>
    <name evidence="3" type="ORF">ACFFHQ_14055</name>
</gene>
<evidence type="ECO:0000313" key="4">
    <source>
        <dbReference type="Proteomes" id="UP001589785"/>
    </source>
</evidence>